<comment type="subcellular location">
    <subcellularLocation>
        <location evidence="1">Nucleus</location>
    </subcellularLocation>
</comment>
<evidence type="ECO:0000256" key="4">
    <source>
        <dbReference type="ARBA" id="ARBA00020923"/>
    </source>
</evidence>
<dbReference type="Pfam" id="PF11789">
    <property type="entry name" value="zf-Nse"/>
    <property type="match status" value="1"/>
</dbReference>
<protein>
    <recommendedName>
        <fullName evidence="4">E3 SUMO-protein ligase NSE2</fullName>
    </recommendedName>
    <alternativeName>
        <fullName evidence="11">E3 SUMO-protein transferase NSE2</fullName>
    </alternativeName>
    <alternativeName>
        <fullName evidence="12">Non-structural maintenance of chromosomes element 2 homolog</fullName>
    </alternativeName>
</protein>
<sequence>MTQSQQVIEELYDAYTKTAANIIAYYGSNERDEKLQELKDIVKNNCIQDKKLKLTEIIRSRITSLYNDDNDNHVTPNNIGSIINEYKQAISEISTDVSNDDKLIQFDKHVEALLDGVVEKENDIDAELQLVGGYINVIDPISKRRIVDPVKNIICGHTYDRQSIIQILKVNKKTRCPVVGCKSTEFVTLKHLRTDIVTKTYLEKNLE</sequence>
<dbReference type="InterPro" id="IPR004181">
    <property type="entry name" value="Znf_MIZ"/>
</dbReference>
<comment type="pathway">
    <text evidence="2">Protein modification; protein sumoylation.</text>
</comment>
<keyword evidence="10" id="KW-0539">Nucleus</keyword>
<keyword evidence="6" id="KW-0479">Metal-binding</keyword>
<evidence type="ECO:0000256" key="10">
    <source>
        <dbReference type="ARBA" id="ARBA00023242"/>
    </source>
</evidence>
<gene>
    <name evidence="15" type="ORF">K0M31_011263</name>
</gene>
<dbReference type="PROSITE" id="PS51044">
    <property type="entry name" value="ZF_SP_RING"/>
    <property type="match status" value="1"/>
</dbReference>
<feature type="domain" description="SP-RING-type" evidence="14">
    <location>
        <begin position="124"/>
        <end position="207"/>
    </location>
</feature>
<evidence type="ECO:0000313" key="15">
    <source>
        <dbReference type="EMBL" id="KAK1133456.1"/>
    </source>
</evidence>
<name>A0AA40G9G3_9HYME</name>
<keyword evidence="9" id="KW-0862">Zinc</keyword>
<keyword evidence="7 13" id="KW-0863">Zinc-finger</keyword>
<evidence type="ECO:0000256" key="6">
    <source>
        <dbReference type="ARBA" id="ARBA00022723"/>
    </source>
</evidence>
<dbReference type="EMBL" id="JAHYIQ010000003">
    <property type="protein sequence ID" value="KAK1133456.1"/>
    <property type="molecule type" value="Genomic_DNA"/>
</dbReference>
<dbReference type="AlphaFoldDB" id="A0AA40G9G3"/>
<dbReference type="GO" id="GO:0005634">
    <property type="term" value="C:nucleus"/>
    <property type="evidence" value="ECO:0007669"/>
    <property type="project" value="UniProtKB-SubCell"/>
</dbReference>
<evidence type="ECO:0000256" key="3">
    <source>
        <dbReference type="ARBA" id="ARBA00008212"/>
    </source>
</evidence>
<dbReference type="InterPro" id="IPR026846">
    <property type="entry name" value="Nse2(Mms21)"/>
</dbReference>
<evidence type="ECO:0000313" key="16">
    <source>
        <dbReference type="Proteomes" id="UP001177670"/>
    </source>
</evidence>
<dbReference type="InterPro" id="IPR013083">
    <property type="entry name" value="Znf_RING/FYVE/PHD"/>
</dbReference>
<dbReference type="PANTHER" id="PTHR21330:SF1">
    <property type="entry name" value="E3 SUMO-PROTEIN LIGASE NSE2"/>
    <property type="match status" value="1"/>
</dbReference>
<dbReference type="Proteomes" id="UP001177670">
    <property type="component" value="Unassembled WGS sequence"/>
</dbReference>
<dbReference type="GO" id="GO:0016925">
    <property type="term" value="P:protein sumoylation"/>
    <property type="evidence" value="ECO:0007669"/>
    <property type="project" value="TreeGrafter"/>
</dbReference>
<dbReference type="GO" id="GO:0000724">
    <property type="term" value="P:double-strand break repair via homologous recombination"/>
    <property type="evidence" value="ECO:0007669"/>
    <property type="project" value="InterPro"/>
</dbReference>
<dbReference type="GO" id="GO:0008270">
    <property type="term" value="F:zinc ion binding"/>
    <property type="evidence" value="ECO:0007669"/>
    <property type="project" value="UniProtKB-KW"/>
</dbReference>
<evidence type="ECO:0000256" key="12">
    <source>
        <dbReference type="ARBA" id="ARBA00032533"/>
    </source>
</evidence>
<dbReference type="CDD" id="cd16651">
    <property type="entry name" value="SPL-RING_NSE2"/>
    <property type="match status" value="1"/>
</dbReference>
<evidence type="ECO:0000259" key="14">
    <source>
        <dbReference type="PROSITE" id="PS51044"/>
    </source>
</evidence>
<evidence type="ECO:0000256" key="5">
    <source>
        <dbReference type="ARBA" id="ARBA00022679"/>
    </source>
</evidence>
<evidence type="ECO:0000256" key="7">
    <source>
        <dbReference type="ARBA" id="ARBA00022771"/>
    </source>
</evidence>
<dbReference type="Gene3D" id="3.30.40.10">
    <property type="entry name" value="Zinc/RING finger domain, C3HC4 (zinc finger)"/>
    <property type="match status" value="1"/>
</dbReference>
<comment type="similarity">
    <text evidence="3">Belongs to the NSE2 family.</text>
</comment>
<organism evidence="15 16">
    <name type="scientific">Melipona bicolor</name>
    <dbReference type="NCBI Taxonomy" id="60889"/>
    <lineage>
        <taxon>Eukaryota</taxon>
        <taxon>Metazoa</taxon>
        <taxon>Ecdysozoa</taxon>
        <taxon>Arthropoda</taxon>
        <taxon>Hexapoda</taxon>
        <taxon>Insecta</taxon>
        <taxon>Pterygota</taxon>
        <taxon>Neoptera</taxon>
        <taxon>Endopterygota</taxon>
        <taxon>Hymenoptera</taxon>
        <taxon>Apocrita</taxon>
        <taxon>Aculeata</taxon>
        <taxon>Apoidea</taxon>
        <taxon>Anthophila</taxon>
        <taxon>Apidae</taxon>
        <taxon>Melipona</taxon>
    </lineage>
</organism>
<dbReference type="SUPFAM" id="SSF57850">
    <property type="entry name" value="RING/U-box"/>
    <property type="match status" value="1"/>
</dbReference>
<accession>A0AA40G9G3</accession>
<proteinExistence type="inferred from homology"/>
<evidence type="ECO:0000256" key="2">
    <source>
        <dbReference type="ARBA" id="ARBA00004718"/>
    </source>
</evidence>
<keyword evidence="8" id="KW-0833">Ubl conjugation pathway</keyword>
<evidence type="ECO:0000256" key="11">
    <source>
        <dbReference type="ARBA" id="ARBA00031731"/>
    </source>
</evidence>
<evidence type="ECO:0000256" key="8">
    <source>
        <dbReference type="ARBA" id="ARBA00022786"/>
    </source>
</evidence>
<reference evidence="15" key="1">
    <citation type="submission" date="2021-10" db="EMBL/GenBank/DDBJ databases">
        <title>Melipona bicolor Genome sequencing and assembly.</title>
        <authorList>
            <person name="Araujo N.S."/>
            <person name="Arias M.C."/>
        </authorList>
    </citation>
    <scope>NUCLEOTIDE SEQUENCE</scope>
    <source>
        <strain evidence="15">USP_2M_L1-L4_2017</strain>
        <tissue evidence="15">Whole body</tissue>
    </source>
</reference>
<dbReference type="GO" id="GO:0030915">
    <property type="term" value="C:Smc5-Smc6 complex"/>
    <property type="evidence" value="ECO:0007669"/>
    <property type="project" value="InterPro"/>
</dbReference>
<evidence type="ECO:0000256" key="13">
    <source>
        <dbReference type="PROSITE-ProRule" id="PRU00452"/>
    </source>
</evidence>
<keyword evidence="5" id="KW-0808">Transferase</keyword>
<evidence type="ECO:0000256" key="9">
    <source>
        <dbReference type="ARBA" id="ARBA00022833"/>
    </source>
</evidence>
<dbReference type="GO" id="GO:0061665">
    <property type="term" value="F:SUMO ligase activity"/>
    <property type="evidence" value="ECO:0007669"/>
    <property type="project" value="TreeGrafter"/>
</dbReference>
<keyword evidence="16" id="KW-1185">Reference proteome</keyword>
<dbReference type="PANTHER" id="PTHR21330">
    <property type="entry name" value="E3 SUMO-PROTEIN LIGASE NSE2"/>
    <property type="match status" value="1"/>
</dbReference>
<comment type="caution">
    <text evidence="15">The sequence shown here is derived from an EMBL/GenBank/DDBJ whole genome shotgun (WGS) entry which is preliminary data.</text>
</comment>
<evidence type="ECO:0000256" key="1">
    <source>
        <dbReference type="ARBA" id="ARBA00004123"/>
    </source>
</evidence>